<dbReference type="RefSeq" id="WP_113892005.1">
    <property type="nucleotide sequence ID" value="NZ_QNRK01000037.1"/>
</dbReference>
<sequence length="460" mass="47865">MPRFAAPTPSAVPVWLAAPGAWDAIQASIGATAAAFAQACGFKAKPGQIQLLPGEDGRLAGALFGVEAEGVGRDPLAAGKLATSLPEGVYRFANPPADAALAALGFLMALYRYDRFKADAAGKPRLVAPEGVDADRIERIAEAVAFGRDLVNAPANVLGPGALEQAATRLADDFGAEARVTRGDDLMAANFPLVHAVGRAAAEAPRVVDIAWGRRDAPKVTLVGKGVTFDSGGLDIKPASGMELMKKDMGGAATALALARLVMESGLDVRLRVVTPIVENAVAGGAMRPGDVIVSRKGLAVEIGNTDAEGRLILADALALADEDAPDLMIDFATLTGAARVALGPDLPPFYTDDDALAAAIADAAARARDPMWRMPLWRPYEAMIDGTVGDVSNSGTGAGMAGSITAALFLRRFVDKAKAWVHFDVYAWNPKARAHGPAGGEIQAARALFELLSERYPKR</sequence>
<evidence type="ECO:0000313" key="7">
    <source>
        <dbReference type="EMBL" id="RBP05037.1"/>
    </source>
</evidence>
<name>A0A366ERK6_9HYPH</name>
<comment type="similarity">
    <text evidence="1">Belongs to the peptidase M17 family.</text>
</comment>
<keyword evidence="8" id="KW-1185">Reference proteome</keyword>
<evidence type="ECO:0000256" key="5">
    <source>
        <dbReference type="ARBA" id="ARBA00023211"/>
    </source>
</evidence>
<dbReference type="Pfam" id="PF21337">
    <property type="entry name" value="Peptidase_M17_N_1"/>
    <property type="match status" value="1"/>
</dbReference>
<dbReference type="InterPro" id="IPR048816">
    <property type="entry name" value="Peptidase_M17_N_1"/>
</dbReference>
<evidence type="ECO:0000256" key="1">
    <source>
        <dbReference type="ARBA" id="ARBA00009528"/>
    </source>
</evidence>
<keyword evidence="2 7" id="KW-0031">Aminopeptidase</keyword>
<dbReference type="PANTHER" id="PTHR11963">
    <property type="entry name" value="LEUCINE AMINOPEPTIDASE-RELATED"/>
    <property type="match status" value="1"/>
</dbReference>
<keyword evidence="3" id="KW-0645">Protease</keyword>
<dbReference type="SUPFAM" id="SSF53187">
    <property type="entry name" value="Zn-dependent exopeptidases"/>
    <property type="match status" value="1"/>
</dbReference>
<dbReference type="Gene3D" id="3.40.630.10">
    <property type="entry name" value="Zn peptidases"/>
    <property type="match status" value="1"/>
</dbReference>
<dbReference type="GO" id="GO:0070006">
    <property type="term" value="F:metalloaminopeptidase activity"/>
    <property type="evidence" value="ECO:0007669"/>
    <property type="project" value="InterPro"/>
</dbReference>
<evidence type="ECO:0000256" key="2">
    <source>
        <dbReference type="ARBA" id="ARBA00022438"/>
    </source>
</evidence>
<evidence type="ECO:0000256" key="3">
    <source>
        <dbReference type="ARBA" id="ARBA00022670"/>
    </source>
</evidence>
<dbReference type="InterPro" id="IPR011356">
    <property type="entry name" value="Leucine_aapep/pepB"/>
</dbReference>
<dbReference type="PROSITE" id="PS00631">
    <property type="entry name" value="CYTOSOL_AP"/>
    <property type="match status" value="1"/>
</dbReference>
<dbReference type="Proteomes" id="UP000253529">
    <property type="component" value="Unassembled WGS sequence"/>
</dbReference>
<dbReference type="GO" id="GO:0030145">
    <property type="term" value="F:manganese ion binding"/>
    <property type="evidence" value="ECO:0007669"/>
    <property type="project" value="InterPro"/>
</dbReference>
<dbReference type="Gene3D" id="3.40.220.10">
    <property type="entry name" value="Leucine Aminopeptidase, subunit E, domain 1"/>
    <property type="match status" value="1"/>
</dbReference>
<dbReference type="InterPro" id="IPR043472">
    <property type="entry name" value="Macro_dom-like"/>
</dbReference>
<keyword evidence="4" id="KW-0378">Hydrolase</keyword>
<feature type="domain" description="Cytosol aminopeptidase" evidence="6">
    <location>
        <begin position="305"/>
        <end position="312"/>
    </location>
</feature>
<dbReference type="CDD" id="cd00433">
    <property type="entry name" value="Peptidase_M17"/>
    <property type="match status" value="1"/>
</dbReference>
<keyword evidence="5" id="KW-0464">Manganese</keyword>
<gene>
    <name evidence="7" type="ORF">DFR50_13722</name>
</gene>
<dbReference type="EMBL" id="QNRK01000037">
    <property type="protein sequence ID" value="RBP05037.1"/>
    <property type="molecule type" value="Genomic_DNA"/>
</dbReference>
<protein>
    <submittedName>
        <fullName evidence="7">Leucyl aminopeptidase</fullName>
    </submittedName>
</protein>
<dbReference type="Pfam" id="PF00883">
    <property type="entry name" value="Peptidase_M17"/>
    <property type="match status" value="1"/>
</dbReference>
<evidence type="ECO:0000313" key="8">
    <source>
        <dbReference type="Proteomes" id="UP000253529"/>
    </source>
</evidence>
<organism evidence="7 8">
    <name type="scientific">Roseiarcus fermentans</name>
    <dbReference type="NCBI Taxonomy" id="1473586"/>
    <lineage>
        <taxon>Bacteria</taxon>
        <taxon>Pseudomonadati</taxon>
        <taxon>Pseudomonadota</taxon>
        <taxon>Alphaproteobacteria</taxon>
        <taxon>Hyphomicrobiales</taxon>
        <taxon>Roseiarcaceae</taxon>
        <taxon>Roseiarcus</taxon>
    </lineage>
</organism>
<evidence type="ECO:0000256" key="4">
    <source>
        <dbReference type="ARBA" id="ARBA00022801"/>
    </source>
</evidence>
<dbReference type="PRINTS" id="PR00481">
    <property type="entry name" value="LAMNOPPTDASE"/>
</dbReference>
<dbReference type="AlphaFoldDB" id="A0A366ERK6"/>
<dbReference type="PANTHER" id="PTHR11963:SF20">
    <property type="entry name" value="PEPTIDASE B"/>
    <property type="match status" value="1"/>
</dbReference>
<evidence type="ECO:0000259" key="6">
    <source>
        <dbReference type="PROSITE" id="PS00631"/>
    </source>
</evidence>
<dbReference type="GO" id="GO:0005737">
    <property type="term" value="C:cytoplasm"/>
    <property type="evidence" value="ECO:0007669"/>
    <property type="project" value="InterPro"/>
</dbReference>
<accession>A0A366ERK6</accession>
<dbReference type="InterPro" id="IPR000819">
    <property type="entry name" value="Peptidase_M17_C"/>
</dbReference>
<reference evidence="7 8" key="1">
    <citation type="submission" date="2018-06" db="EMBL/GenBank/DDBJ databases">
        <title>Genomic Encyclopedia of Type Strains, Phase IV (KMG-IV): sequencing the most valuable type-strain genomes for metagenomic binning, comparative biology and taxonomic classification.</title>
        <authorList>
            <person name="Goeker M."/>
        </authorList>
    </citation>
    <scope>NUCLEOTIDE SEQUENCE [LARGE SCALE GENOMIC DNA]</scope>
    <source>
        <strain evidence="7 8">DSM 24875</strain>
    </source>
</reference>
<comment type="caution">
    <text evidence="7">The sequence shown here is derived from an EMBL/GenBank/DDBJ whole genome shotgun (WGS) entry which is preliminary data.</text>
</comment>
<dbReference type="GO" id="GO:0006508">
    <property type="term" value="P:proteolysis"/>
    <property type="evidence" value="ECO:0007669"/>
    <property type="project" value="UniProtKB-KW"/>
</dbReference>
<proteinExistence type="inferred from homology"/>
<dbReference type="OrthoDB" id="9809354at2"/>